<dbReference type="InterPro" id="IPR000866">
    <property type="entry name" value="AhpC/TSA"/>
</dbReference>
<protein>
    <submittedName>
        <fullName evidence="3">Thiol-disulfide oxidoreductase ResA</fullName>
    </submittedName>
</protein>
<dbReference type="PANTHER" id="PTHR42852">
    <property type="entry name" value="THIOL:DISULFIDE INTERCHANGE PROTEIN DSBE"/>
    <property type="match status" value="1"/>
</dbReference>
<evidence type="ECO:0000256" key="1">
    <source>
        <dbReference type="SAM" id="SignalP"/>
    </source>
</evidence>
<evidence type="ECO:0000313" key="3">
    <source>
        <dbReference type="EMBL" id="CAD0000481.1"/>
    </source>
</evidence>
<feature type="domain" description="Thioredoxin" evidence="2">
    <location>
        <begin position="505"/>
        <end position="664"/>
    </location>
</feature>
<name>A0A6V6YM10_9FLAO</name>
<dbReference type="RefSeq" id="WP_180907480.1">
    <property type="nucleotide sequence ID" value="NZ_CAIJDP010000044.1"/>
</dbReference>
<dbReference type="CDD" id="cd02966">
    <property type="entry name" value="TlpA_like_family"/>
    <property type="match status" value="1"/>
</dbReference>
<dbReference type="InterPro" id="IPR050553">
    <property type="entry name" value="Thioredoxin_ResA/DsbE_sf"/>
</dbReference>
<feature type="signal peptide" evidence="1">
    <location>
        <begin position="1"/>
        <end position="19"/>
    </location>
</feature>
<dbReference type="GO" id="GO:0016491">
    <property type="term" value="F:oxidoreductase activity"/>
    <property type="evidence" value="ECO:0007669"/>
    <property type="project" value="InterPro"/>
</dbReference>
<dbReference type="PANTHER" id="PTHR42852:SF13">
    <property type="entry name" value="PROTEIN DIPZ"/>
    <property type="match status" value="1"/>
</dbReference>
<organism evidence="3 4">
    <name type="scientific">Flavobacterium salmonis</name>
    <dbReference type="NCBI Taxonomy" id="2654844"/>
    <lineage>
        <taxon>Bacteria</taxon>
        <taxon>Pseudomonadati</taxon>
        <taxon>Bacteroidota</taxon>
        <taxon>Flavobacteriia</taxon>
        <taxon>Flavobacteriales</taxon>
        <taxon>Flavobacteriaceae</taxon>
        <taxon>Flavobacterium</taxon>
    </lineage>
</organism>
<keyword evidence="1" id="KW-0732">Signal</keyword>
<keyword evidence="4" id="KW-1185">Reference proteome</keyword>
<comment type="caution">
    <text evidence="3">The sequence shown here is derived from an EMBL/GenBank/DDBJ whole genome shotgun (WGS) entry which is preliminary data.</text>
</comment>
<dbReference type="Proteomes" id="UP000530060">
    <property type="component" value="Unassembled WGS sequence"/>
</dbReference>
<dbReference type="AlphaFoldDB" id="A0A6V6YM10"/>
<dbReference type="EMBL" id="CAIJDP010000044">
    <property type="protein sequence ID" value="CAD0000481.1"/>
    <property type="molecule type" value="Genomic_DNA"/>
</dbReference>
<gene>
    <name evidence="3" type="primary">resA_1</name>
    <name evidence="3" type="ORF">FLAT13_00042</name>
</gene>
<proteinExistence type="predicted"/>
<evidence type="ECO:0000259" key="2">
    <source>
        <dbReference type="PROSITE" id="PS51352"/>
    </source>
</evidence>
<dbReference type="InterPro" id="IPR036249">
    <property type="entry name" value="Thioredoxin-like_sf"/>
</dbReference>
<sequence>MKNLKLILFLFSVTTSIFAQDAPAQILTLSPEHPNPGDEVTITYNAANGPLANAMYVNGVVYTYDNFKWITNDVTLKAAGDKKWETKMKLSAHASFINCVFKSDTIVDKGEKMPHGYMFAQVPGAYTGWGILRSRAFENEVPNVVHDSAYIADQVGLMWINYELQYHPESRKKIFYYGLKLKKLASGKEQSVAIKKELRSLLTDTNLDHTTQYDVQKTLNLLENTKDKVFSDSVQNVLVTKYPYGVLARDKQIQEIFREVDFAKKVKSYTEFEKNFPQNKFEDVYTDIESLFYDKMIKSIVYGYIVNNKDYTYALNSVKKVSFGNLLDYHWHLVSIPFDRDHDGIEKASIETLKNYADIIMPEIENRLTFVPKMYAGKLSLKEWQEQALQMISREYFTYAKLAEATKNYDVEEKYLAKIKPLFGYNDATYNEVYTRMLLRKGQTADAKNYMALAVKQNQVTPEILASLKEIYLKEGGAAAGFDAYLESLKSLSNIEEHKKKIISELINLPIAGFELESSKGGKVKLADQKGKIVVLDFWAMWCGPCKGAMPGMNMAVNKYKADDNVKFYFVDTQEYIKDFKQQTQAFIKEKGFDFNVLYDGKNPKTGKMDVVYEQYSKAFKFSGIPEKMIIDQNGKLRWMSNGYFGSPSELLDEISIIVEHLKSENKK</sequence>
<feature type="chain" id="PRO_5027945753" evidence="1">
    <location>
        <begin position="20"/>
        <end position="668"/>
    </location>
</feature>
<dbReference type="Pfam" id="PF00578">
    <property type="entry name" value="AhpC-TSA"/>
    <property type="match status" value="1"/>
</dbReference>
<dbReference type="SUPFAM" id="SSF52833">
    <property type="entry name" value="Thioredoxin-like"/>
    <property type="match status" value="1"/>
</dbReference>
<dbReference type="PROSITE" id="PS51352">
    <property type="entry name" value="THIOREDOXIN_2"/>
    <property type="match status" value="1"/>
</dbReference>
<dbReference type="GO" id="GO:0016209">
    <property type="term" value="F:antioxidant activity"/>
    <property type="evidence" value="ECO:0007669"/>
    <property type="project" value="InterPro"/>
</dbReference>
<accession>A0A6V6YM10</accession>
<evidence type="ECO:0000313" key="4">
    <source>
        <dbReference type="Proteomes" id="UP000530060"/>
    </source>
</evidence>
<dbReference type="InterPro" id="IPR013766">
    <property type="entry name" value="Thioredoxin_domain"/>
</dbReference>
<reference evidence="3 4" key="1">
    <citation type="submission" date="2020-06" db="EMBL/GenBank/DDBJ databases">
        <authorList>
            <person name="Criscuolo A."/>
        </authorList>
    </citation>
    <scope>NUCLEOTIDE SEQUENCE [LARGE SCALE GENOMIC DNA]</scope>
    <source>
        <strain evidence="4">CIP 111411</strain>
    </source>
</reference>
<dbReference type="Gene3D" id="3.40.30.10">
    <property type="entry name" value="Glutaredoxin"/>
    <property type="match status" value="1"/>
</dbReference>